<dbReference type="GO" id="GO:0006355">
    <property type="term" value="P:regulation of DNA-templated transcription"/>
    <property type="evidence" value="ECO:0007669"/>
    <property type="project" value="TreeGrafter"/>
</dbReference>
<dbReference type="PANTHER" id="PTHR11289:SF0">
    <property type="entry name" value="BREAST CANCER TYPE 2 SUSCEPTIBILITY PROTEIN"/>
    <property type="match status" value="1"/>
</dbReference>
<feature type="region of interest" description="Disordered" evidence="4">
    <location>
        <begin position="462"/>
        <end position="492"/>
    </location>
</feature>
<dbReference type="EMBL" id="CAJPWZ010003139">
    <property type="protein sequence ID" value="CAG2253076.1"/>
    <property type="molecule type" value="Genomic_DNA"/>
</dbReference>
<evidence type="ECO:0000256" key="2">
    <source>
        <dbReference type="ARBA" id="ARBA00022763"/>
    </source>
</evidence>
<dbReference type="PANTHER" id="PTHR11289">
    <property type="entry name" value="BREAST CANCER TYPE 2 SUSCEPTIBILITY PROTEIN BRCA2"/>
    <property type="match status" value="1"/>
</dbReference>
<keyword evidence="2" id="KW-0227">DNA damage</keyword>
<proteinExistence type="predicted"/>
<dbReference type="AlphaFoldDB" id="A0A8S3V5F9"/>
<dbReference type="InterPro" id="IPR002093">
    <property type="entry name" value="BRCA2_repeat"/>
</dbReference>
<comment type="caution">
    <text evidence="5">The sequence shown here is derived from an EMBL/GenBank/DDBJ whole genome shotgun (WGS) entry which is preliminary data.</text>
</comment>
<feature type="compositionally biased region" description="Polar residues" evidence="4">
    <location>
        <begin position="805"/>
        <end position="818"/>
    </location>
</feature>
<evidence type="ECO:0000256" key="1">
    <source>
        <dbReference type="ARBA" id="ARBA00022737"/>
    </source>
</evidence>
<organism evidence="5 6">
    <name type="scientific">Mytilus edulis</name>
    <name type="common">Blue mussel</name>
    <dbReference type="NCBI Taxonomy" id="6550"/>
    <lineage>
        <taxon>Eukaryota</taxon>
        <taxon>Metazoa</taxon>
        <taxon>Spiralia</taxon>
        <taxon>Lophotrochozoa</taxon>
        <taxon>Mollusca</taxon>
        <taxon>Bivalvia</taxon>
        <taxon>Autobranchia</taxon>
        <taxon>Pteriomorphia</taxon>
        <taxon>Mytilida</taxon>
        <taxon>Mytiloidea</taxon>
        <taxon>Mytilidae</taxon>
        <taxon>Mytilinae</taxon>
        <taxon>Mytilus</taxon>
    </lineage>
</organism>
<sequence>MAEFTDDFIVDRKLKVINRTEFEQVQLQGEASVASGIETKVLDVKIEHVCNNVNQNSDLNKNSEVLFGGDRNLVKKLNSSHAIDGKNSVLGEHLQPLDKQFTASSEKNINKGKILSVSSNLEIRTELQTSHGLSGGFLTASGTGIKCSTANLSKAQKLFDEKENVDISKDSSSKLKYNGFESASGKQLPMSLSSLSKAEKLMEDMISDNEEKASVSNVSPVNRIGGFSTTGGKTFKISPSSLSKAKAFTSDPENNQCEIEGNIPKQLNQTKNEKFQCHGFSTASGKQFNISALSLSKAQSLMKESQDQEQSDISENDKVAMPGFASASGKSLNLSKSSLLKAQNFMNEKELQIVTPESTLKANTKTGLCNGLLSGFSSASGKGLNISSASISKATCLMKEINGEQEHLGSDIKSKKEDFEEFFSNILKENGSNDLLTDAAVNTNLLVESDLEKELENMLTNKQNKKENIQVQPTKSSRFPPGSNVPKGFRPFKPPKIISKPKVVQSSKFVPIHCTSEVDSAKDVMIKSDMGEPLKLEPESEDNYCGHASDLIKQNNNNNIDSTYLDEVFSEEMLASQKFSPESGRPLKKCGRKRLTSSVTSDDLELIEAEKSMELTKYTKLEHLQKNESKNVTFTLGTGGDNKRTKIENSEYELDIDFKGDNSQFALEEVMDPGNEFTQVLVDTVNRDDKVLLNCEVSNQVLIQEKRIKAENLVQPMKSYSNIATDSNLDCIPQASALVNEETEMNVDSDITFNFKNQNPFQSASGPTVFVSEKALQHARQTTNEEDTKNIEGLGDSFPHPGKSMESTISNPFQSASGKSVEVSENALQHARKTLDNSSSCQNASGKGISVSPKSLQHARITLIDDDSNPLQSASGKIVQISEAEEVFTPKDNELRKETLKDASGNPFQSASGKMYCFRKALLHARKTLHEETTNPFQSASGKNVEISKKALQQARITLNEEMTNSFQSASGKNVEISEKALHQARKTLNEEMTNPFQSASGKSVEISEKALHQARKTLNEEITNPFQSASARMLKFQRKLYIKQGKH</sequence>
<dbReference type="Pfam" id="PF00634">
    <property type="entry name" value="BRCA2"/>
    <property type="match status" value="3"/>
</dbReference>
<reference evidence="5" key="1">
    <citation type="submission" date="2021-03" db="EMBL/GenBank/DDBJ databases">
        <authorList>
            <person name="Bekaert M."/>
        </authorList>
    </citation>
    <scope>NUCLEOTIDE SEQUENCE</scope>
</reference>
<feature type="region of interest" description="Disordered" evidence="4">
    <location>
        <begin position="781"/>
        <end position="852"/>
    </location>
</feature>
<dbReference type="OrthoDB" id="21095at2759"/>
<gene>
    <name evidence="5" type="ORF">MEDL_64669</name>
</gene>
<evidence type="ECO:0000256" key="3">
    <source>
        <dbReference type="ARBA" id="ARBA00023204"/>
    </source>
</evidence>
<protein>
    <submittedName>
        <fullName evidence="5">BRCA2</fullName>
    </submittedName>
</protein>
<keyword evidence="3" id="KW-0234">DNA repair</keyword>
<keyword evidence="1" id="KW-0677">Repeat</keyword>
<evidence type="ECO:0000313" key="5">
    <source>
        <dbReference type="EMBL" id="CAG2253076.1"/>
    </source>
</evidence>
<dbReference type="InterPro" id="IPR015525">
    <property type="entry name" value="BRCA2"/>
</dbReference>
<dbReference type="Proteomes" id="UP000683360">
    <property type="component" value="Unassembled WGS sequence"/>
</dbReference>
<feature type="compositionally biased region" description="Polar residues" evidence="4">
    <location>
        <begin position="836"/>
        <end position="845"/>
    </location>
</feature>
<name>A0A8S3V5F9_MYTED</name>
<dbReference type="GO" id="GO:0000724">
    <property type="term" value="P:double-strand break repair via homologous recombination"/>
    <property type="evidence" value="ECO:0007669"/>
    <property type="project" value="InterPro"/>
</dbReference>
<evidence type="ECO:0000313" key="6">
    <source>
        <dbReference type="Proteomes" id="UP000683360"/>
    </source>
</evidence>
<keyword evidence="6" id="KW-1185">Reference proteome</keyword>
<accession>A0A8S3V5F9</accession>
<dbReference type="PROSITE" id="PS50138">
    <property type="entry name" value="BRCA2_REPEAT"/>
    <property type="match status" value="10"/>
</dbReference>
<evidence type="ECO:0000256" key="4">
    <source>
        <dbReference type="SAM" id="MobiDB-lite"/>
    </source>
</evidence>